<evidence type="ECO:0000313" key="3">
    <source>
        <dbReference type="EMBL" id="PNF42010.1"/>
    </source>
</evidence>
<evidence type="ECO:0000256" key="2">
    <source>
        <dbReference type="SAM" id="SignalP"/>
    </source>
</evidence>
<sequence length="215" mass="24992">MAIAFMVNRLKALFLFLLGVVKRALCCFRRRRRASGDPIPLTAVGVVPNNFNSVEGPDLQSWNSWDENPVSVITERLQNTVQQQIDLYRQQAARHMSESEEPQPDFFEDMAPRITKQTKIILKDDERETPIQSDPISPRLTLEMDPVSFTSPDLGTWEDSPGWEDQAQEDWDSDTILKEKRRLERQRRLMEQQQKRQEREQLKMAQPIALGARLS</sequence>
<dbReference type="AlphaFoldDB" id="A0A2J7RMF1"/>
<comment type="caution">
    <text evidence="3">The sequence shown here is derived from an EMBL/GenBank/DDBJ whole genome shotgun (WGS) entry which is preliminary data.</text>
</comment>
<name>A0A2J7RMF1_9NEOP</name>
<reference evidence="3 4" key="1">
    <citation type="submission" date="2017-12" db="EMBL/GenBank/DDBJ databases">
        <title>Hemimetabolous genomes reveal molecular basis of termite eusociality.</title>
        <authorList>
            <person name="Harrison M.C."/>
            <person name="Jongepier E."/>
            <person name="Robertson H.M."/>
            <person name="Arning N."/>
            <person name="Bitard-Feildel T."/>
            <person name="Chao H."/>
            <person name="Childers C.P."/>
            <person name="Dinh H."/>
            <person name="Doddapaneni H."/>
            <person name="Dugan S."/>
            <person name="Gowin J."/>
            <person name="Greiner C."/>
            <person name="Han Y."/>
            <person name="Hu H."/>
            <person name="Hughes D.S.T."/>
            <person name="Huylmans A.-K."/>
            <person name="Kemena C."/>
            <person name="Kremer L.P.M."/>
            <person name="Lee S.L."/>
            <person name="Lopez-Ezquerra A."/>
            <person name="Mallet L."/>
            <person name="Monroy-Kuhn J.M."/>
            <person name="Moser A."/>
            <person name="Murali S.C."/>
            <person name="Muzny D.M."/>
            <person name="Otani S."/>
            <person name="Piulachs M.-D."/>
            <person name="Poelchau M."/>
            <person name="Qu J."/>
            <person name="Schaub F."/>
            <person name="Wada-Katsumata A."/>
            <person name="Worley K.C."/>
            <person name="Xie Q."/>
            <person name="Ylla G."/>
            <person name="Poulsen M."/>
            <person name="Gibbs R.A."/>
            <person name="Schal C."/>
            <person name="Richards S."/>
            <person name="Belles X."/>
            <person name="Korb J."/>
            <person name="Bornberg-Bauer E."/>
        </authorList>
    </citation>
    <scope>NUCLEOTIDE SEQUENCE [LARGE SCALE GENOMIC DNA]</scope>
    <source>
        <tissue evidence="3">Whole body</tissue>
    </source>
</reference>
<feature type="chain" id="PRO_5014332264" evidence="2">
    <location>
        <begin position="27"/>
        <end position="215"/>
    </location>
</feature>
<gene>
    <name evidence="3" type="primary">EBAG9</name>
    <name evidence="3" type="ORF">B7P43_G12940</name>
</gene>
<dbReference type="STRING" id="105785.A0A2J7RMF1"/>
<dbReference type="PANTHER" id="PTHR15208">
    <property type="entry name" value="RECEPTOR-BINDING CANCER ANTIGEN EXPRESSED ON SISO CELLS CANCER ASSOCIATED SURFACE ANTIGEN RCAS1 ESTROGEN RECEPTOR-BINDING FRAGMENT- ASSOCIATED GENE 9 PROTEIN"/>
    <property type="match status" value="1"/>
</dbReference>
<feature type="signal peptide" evidence="2">
    <location>
        <begin position="1"/>
        <end position="26"/>
    </location>
</feature>
<keyword evidence="3" id="KW-0675">Receptor</keyword>
<dbReference type="InParanoid" id="A0A2J7RMF1"/>
<dbReference type="FunCoup" id="A0A2J7RMF1">
    <property type="interactions" value="54"/>
</dbReference>
<feature type="region of interest" description="Disordered" evidence="1">
    <location>
        <begin position="187"/>
        <end position="215"/>
    </location>
</feature>
<dbReference type="OrthoDB" id="10017216at2759"/>
<dbReference type="PIRSF" id="PIRSF034247">
    <property type="entry name" value="RCAS1"/>
    <property type="match status" value="1"/>
</dbReference>
<evidence type="ECO:0000313" key="4">
    <source>
        <dbReference type="Proteomes" id="UP000235965"/>
    </source>
</evidence>
<dbReference type="Proteomes" id="UP000235965">
    <property type="component" value="Unassembled WGS sequence"/>
</dbReference>
<keyword evidence="4" id="KW-1185">Reference proteome</keyword>
<dbReference type="InterPro" id="IPR017025">
    <property type="entry name" value="Cancer-assoc_antigen_RCAS1"/>
</dbReference>
<feature type="compositionally biased region" description="Basic and acidic residues" evidence="1">
    <location>
        <begin position="187"/>
        <end position="202"/>
    </location>
</feature>
<proteinExistence type="predicted"/>
<accession>A0A2J7RMF1</accession>
<dbReference type="PANTHER" id="PTHR15208:SF2">
    <property type="entry name" value="RECEPTOR-BINDING CANCER ANTIGEN EXPRESSED ON SISO CELLS"/>
    <property type="match status" value="1"/>
</dbReference>
<protein>
    <submittedName>
        <fullName evidence="3">Receptor-binding cancer antigen expressed on SiSo cells</fullName>
    </submittedName>
</protein>
<keyword evidence="2" id="KW-0732">Signal</keyword>
<dbReference type="GO" id="GO:0030141">
    <property type="term" value="C:secretory granule"/>
    <property type="evidence" value="ECO:0007669"/>
    <property type="project" value="TreeGrafter"/>
</dbReference>
<dbReference type="EMBL" id="NEVH01002561">
    <property type="protein sequence ID" value="PNF42010.1"/>
    <property type="molecule type" value="Genomic_DNA"/>
</dbReference>
<evidence type="ECO:0000256" key="1">
    <source>
        <dbReference type="SAM" id="MobiDB-lite"/>
    </source>
</evidence>
<organism evidence="3 4">
    <name type="scientific">Cryptotermes secundus</name>
    <dbReference type="NCBI Taxonomy" id="105785"/>
    <lineage>
        <taxon>Eukaryota</taxon>
        <taxon>Metazoa</taxon>
        <taxon>Ecdysozoa</taxon>
        <taxon>Arthropoda</taxon>
        <taxon>Hexapoda</taxon>
        <taxon>Insecta</taxon>
        <taxon>Pterygota</taxon>
        <taxon>Neoptera</taxon>
        <taxon>Polyneoptera</taxon>
        <taxon>Dictyoptera</taxon>
        <taxon>Blattodea</taxon>
        <taxon>Blattoidea</taxon>
        <taxon>Termitoidae</taxon>
        <taxon>Kalotermitidae</taxon>
        <taxon>Cryptotermitinae</taxon>
        <taxon>Cryptotermes</taxon>
    </lineage>
</organism>